<reference evidence="5" key="1">
    <citation type="submission" date="2016-11" db="EMBL/GenBank/DDBJ databases">
        <title>The genome of Nicotiana attenuata.</title>
        <authorList>
            <person name="Xu S."/>
            <person name="Brockmoeller T."/>
            <person name="Gaquerel E."/>
            <person name="Navarro A."/>
            <person name="Kuhl H."/>
            <person name="Gase K."/>
            <person name="Ling Z."/>
            <person name="Zhou W."/>
            <person name="Kreitzer C."/>
            <person name="Stanke M."/>
            <person name="Tang H."/>
            <person name="Lyons E."/>
            <person name="Pandey P."/>
            <person name="Pandey S.P."/>
            <person name="Timmermann B."/>
            <person name="Baldwin I.T."/>
        </authorList>
    </citation>
    <scope>NUCLEOTIDE SEQUENCE [LARGE SCALE GENOMIC DNA]</scope>
    <source>
        <strain evidence="5">UT</strain>
    </source>
</reference>
<dbReference type="GO" id="GO:1990904">
    <property type="term" value="C:ribonucleoprotein complex"/>
    <property type="evidence" value="ECO:0007669"/>
    <property type="project" value="UniProtKB-KW"/>
</dbReference>
<evidence type="ECO:0000256" key="2">
    <source>
        <dbReference type="ARBA" id="ARBA00022980"/>
    </source>
</evidence>
<dbReference type="CDD" id="cd00432">
    <property type="entry name" value="Ribosomal_L18_L5e"/>
    <property type="match status" value="1"/>
</dbReference>
<dbReference type="Gene3D" id="3.30.420.100">
    <property type="match status" value="1"/>
</dbReference>
<dbReference type="SUPFAM" id="SSF53137">
    <property type="entry name" value="Translational machinery components"/>
    <property type="match status" value="1"/>
</dbReference>
<feature type="region of interest" description="Disordered" evidence="4">
    <location>
        <begin position="169"/>
        <end position="209"/>
    </location>
</feature>
<dbReference type="GO" id="GO:0005739">
    <property type="term" value="C:mitochondrion"/>
    <property type="evidence" value="ECO:0007669"/>
    <property type="project" value="EnsemblPlants"/>
</dbReference>
<dbReference type="GO" id="GO:0005840">
    <property type="term" value="C:ribosome"/>
    <property type="evidence" value="ECO:0007669"/>
    <property type="project" value="UniProtKB-KW"/>
</dbReference>
<dbReference type="InterPro" id="IPR005484">
    <property type="entry name" value="Ribosomal_uL18_bac/plant/anim"/>
</dbReference>
<dbReference type="AlphaFoldDB" id="A0A1J6IEM9"/>
<dbReference type="Pfam" id="PF00861">
    <property type="entry name" value="Ribosomal_L18p"/>
    <property type="match status" value="1"/>
</dbReference>
<dbReference type="OMA" id="EFEEYSF"/>
<evidence type="ECO:0000313" key="5">
    <source>
        <dbReference type="EMBL" id="OIS96230.1"/>
    </source>
</evidence>
<dbReference type="GO" id="GO:0003735">
    <property type="term" value="F:structural constituent of ribosome"/>
    <property type="evidence" value="ECO:0007669"/>
    <property type="project" value="InterPro"/>
</dbReference>
<dbReference type="EMBL" id="MJEQ01037194">
    <property type="protein sequence ID" value="OIS96230.1"/>
    <property type="molecule type" value="Genomic_DNA"/>
</dbReference>
<comment type="similarity">
    <text evidence="1">Belongs to the universal ribosomal protein uL18 family.</text>
</comment>
<dbReference type="STRING" id="49451.A0A1J6IEM9"/>
<dbReference type="InterPro" id="IPR057268">
    <property type="entry name" value="Ribosomal_L18"/>
</dbReference>
<dbReference type="OrthoDB" id="1932324at2759"/>
<dbReference type="GO" id="GO:0006412">
    <property type="term" value="P:translation"/>
    <property type="evidence" value="ECO:0007669"/>
    <property type="project" value="InterPro"/>
</dbReference>
<sequence>MSFMLFRRQLINLSCILNSHFPLRVCSYSSRPTRACQVPNEHNFVDDSKPYSAAANVDNRVFHLSPLYRDINKDSLKDCKIELVDNETWRVSSGLAEAWRDNTNVASKKKSFSIETEIDDEATSYASLNEDGHDFDEIEDMRIRGNLFYKLDKNSKEYEEYKFEFHRRNKNKNNVNDGPKEKEKSNNVSASRVEKGLKGIDEKKQNKKEKLSYNSASPFQDFQLNEFGASPIKRLRVPTFNQLTAPYHEPFCLDIYVSKGSVSASIIHRATSKVVVVAHSISKDMKFDLGSTKNRATCAAIGEVLAQRALADDIHNVVYTPRKGEKLEGKLEIVLQSIIHNGINVKVKIKQRKTKKPGFHRPTA</sequence>
<keyword evidence="2" id="KW-0689">Ribosomal protein</keyword>
<comment type="caution">
    <text evidence="5">The sequence shown here is derived from an EMBL/GenBank/DDBJ whole genome shotgun (WGS) entry which is preliminary data.</text>
</comment>
<name>A0A1J6IEM9_NICAT</name>
<gene>
    <name evidence="5" type="ORF">A4A49_12810</name>
</gene>
<accession>A0A1J6IEM9</accession>
<evidence type="ECO:0000256" key="3">
    <source>
        <dbReference type="ARBA" id="ARBA00023274"/>
    </source>
</evidence>
<keyword evidence="3" id="KW-0687">Ribonucleoprotein</keyword>
<dbReference type="Proteomes" id="UP000187609">
    <property type="component" value="Unassembled WGS sequence"/>
</dbReference>
<proteinExistence type="inferred from homology"/>
<keyword evidence="6" id="KW-1185">Reference proteome</keyword>
<evidence type="ECO:0000256" key="4">
    <source>
        <dbReference type="SAM" id="MobiDB-lite"/>
    </source>
</evidence>
<dbReference type="GO" id="GO:0008097">
    <property type="term" value="F:5S rRNA binding"/>
    <property type="evidence" value="ECO:0007669"/>
    <property type="project" value="TreeGrafter"/>
</dbReference>
<dbReference type="KEGG" id="nau:109235575"/>
<organism evidence="5 6">
    <name type="scientific">Nicotiana attenuata</name>
    <name type="common">Coyote tobacco</name>
    <dbReference type="NCBI Taxonomy" id="49451"/>
    <lineage>
        <taxon>Eukaryota</taxon>
        <taxon>Viridiplantae</taxon>
        <taxon>Streptophyta</taxon>
        <taxon>Embryophyta</taxon>
        <taxon>Tracheophyta</taxon>
        <taxon>Spermatophyta</taxon>
        <taxon>Magnoliopsida</taxon>
        <taxon>eudicotyledons</taxon>
        <taxon>Gunneridae</taxon>
        <taxon>Pentapetalae</taxon>
        <taxon>asterids</taxon>
        <taxon>lamiids</taxon>
        <taxon>Solanales</taxon>
        <taxon>Solanaceae</taxon>
        <taxon>Nicotianoideae</taxon>
        <taxon>Nicotianeae</taxon>
        <taxon>Nicotiana</taxon>
    </lineage>
</organism>
<dbReference type="SMR" id="A0A1J6IEM9"/>
<dbReference type="PANTHER" id="PTHR12899:SF7">
    <property type="entry name" value="EXPRESSED PROTEIN"/>
    <property type="match status" value="1"/>
</dbReference>
<feature type="compositionally biased region" description="Basic and acidic residues" evidence="4">
    <location>
        <begin position="192"/>
        <end position="209"/>
    </location>
</feature>
<dbReference type="PANTHER" id="PTHR12899">
    <property type="entry name" value="39S RIBOSOMAL PROTEIN L18, MITOCHONDRIAL"/>
    <property type="match status" value="1"/>
</dbReference>
<dbReference type="Gramene" id="OIS96230">
    <property type="protein sequence ID" value="OIS96230"/>
    <property type="gene ID" value="A4A49_12810"/>
</dbReference>
<evidence type="ECO:0000313" key="6">
    <source>
        <dbReference type="Proteomes" id="UP000187609"/>
    </source>
</evidence>
<evidence type="ECO:0000256" key="1">
    <source>
        <dbReference type="ARBA" id="ARBA00007116"/>
    </source>
</evidence>
<protein>
    <submittedName>
        <fullName evidence="5">Uncharacterized protein</fullName>
    </submittedName>
</protein>